<keyword evidence="4" id="KW-1185">Reference proteome</keyword>
<dbReference type="PANTHER" id="PTHR35149">
    <property type="entry name" value="SLL5132 PROTEIN"/>
    <property type="match status" value="1"/>
</dbReference>
<name>A0A9X4R570_9BURK</name>
<dbReference type="Proteomes" id="UP001152766">
    <property type="component" value="Unassembled WGS sequence"/>
</dbReference>
<dbReference type="Pfam" id="PF03235">
    <property type="entry name" value="GmrSD_N"/>
    <property type="match status" value="1"/>
</dbReference>
<evidence type="ECO:0000259" key="1">
    <source>
        <dbReference type="Pfam" id="PF03235"/>
    </source>
</evidence>
<feature type="domain" description="GmrSD restriction endonucleases N-terminal" evidence="1">
    <location>
        <begin position="10"/>
        <end position="222"/>
    </location>
</feature>
<organism evidence="3 4">
    <name type="scientific">Pelomonas aquatica</name>
    <dbReference type="NCBI Taxonomy" id="431058"/>
    <lineage>
        <taxon>Bacteria</taxon>
        <taxon>Pseudomonadati</taxon>
        <taxon>Pseudomonadota</taxon>
        <taxon>Betaproteobacteria</taxon>
        <taxon>Burkholderiales</taxon>
        <taxon>Sphaerotilaceae</taxon>
        <taxon>Roseateles</taxon>
    </lineage>
</organism>
<dbReference type="InterPro" id="IPR011089">
    <property type="entry name" value="GmrSD_C"/>
</dbReference>
<dbReference type="AlphaFoldDB" id="A0A9X4R570"/>
<gene>
    <name evidence="3" type="ORF">EXJ73_12530</name>
</gene>
<reference evidence="3" key="1">
    <citation type="submission" date="2019-02" db="EMBL/GenBank/DDBJ databases">
        <title>Draft genome of the type strain Pelomonas aquatica CCUG 52575T.</title>
        <authorList>
            <person name="Gomila M."/>
            <person name="Lalucat J."/>
        </authorList>
    </citation>
    <scope>NUCLEOTIDE SEQUENCE</scope>
    <source>
        <strain evidence="3">CCUG 52575</strain>
    </source>
</reference>
<dbReference type="PANTHER" id="PTHR35149:SF2">
    <property type="entry name" value="DUF262 DOMAIN-CONTAINING PROTEIN"/>
    <property type="match status" value="1"/>
</dbReference>
<dbReference type="Pfam" id="PF07510">
    <property type="entry name" value="GmrSD_C"/>
    <property type="match status" value="1"/>
</dbReference>
<sequence>MKAEDTSFLNLLGGGARQFVIPVFQRQYSWTETQCSQLLGDVVRAARRPQGATHFVGSVVYVASGDHSAVLPQWLVIDGQQRLTTCTILLAVLRNRLKLREGEVPITDSPAALDEQFLLNKFAPPSLRARLALRGTDDAYLQSLLIGQPLPEDPTNRVAANAAFFEQALVNHDELEVLAGLRRLMVVSVSLKAGQDNPQLIFESLNSTGMTLTQADLVRNYVLMGHAEPRQTEWYRTYWFPLEQAFGVHYRASFDNFLRDFLTLELNPPRPLKLDSVYREFRNWYPAQLAEDHDAYAVAKLERMLRFGRHYCTFMFNPQSGGAAEVGLRRVQRLVDVAAPAVMVLLERRWHDKAIDDKELVQALDLLESYVLRRSMIGAETRSGGQVFSALAQRITVDEPLARLKAALVRQPKGAEFPDDVTFSHALRTQDLYGRRNLKFLLERLTNSGKEKVVTDNLTIEHVLPQKENLAPEWKAMLGPEWTAVRAQCLHKLGNLTLTGFNSELEARPFGEKRQHPEWGYINSPVWLSKSIASEDSWGPEQVDKRGELLARKAVQVWRPVVADPAMLKTLELEDEKERSSAFSLDGLKWATGAREWFDDLRETVLACAEGALELPRAKSVVYRAPDWIVEVLPRAKGFTIRFAADASDLIEVSPEVQDAAAWVYIANSTVSGGSLYTVSSPAQLAVAKALVPWPSDLVALEHGPLRRKSGRALERVWLDLRRGSQMPYDLPVLAVL</sequence>
<protein>
    <submittedName>
        <fullName evidence="3">DUF262 domain-containing protein</fullName>
    </submittedName>
</protein>
<evidence type="ECO:0000313" key="3">
    <source>
        <dbReference type="EMBL" id="MDG0863291.1"/>
    </source>
</evidence>
<dbReference type="InterPro" id="IPR004919">
    <property type="entry name" value="GmrSD_N"/>
</dbReference>
<evidence type="ECO:0000313" key="4">
    <source>
        <dbReference type="Proteomes" id="UP001152766"/>
    </source>
</evidence>
<evidence type="ECO:0000259" key="2">
    <source>
        <dbReference type="Pfam" id="PF07510"/>
    </source>
</evidence>
<dbReference type="RefSeq" id="WP_268147756.1">
    <property type="nucleotide sequence ID" value="NZ_JAPPUW010000003.1"/>
</dbReference>
<proteinExistence type="predicted"/>
<comment type="caution">
    <text evidence="3">The sequence shown here is derived from an EMBL/GenBank/DDBJ whole genome shotgun (WGS) entry which is preliminary data.</text>
</comment>
<feature type="domain" description="GmrSD restriction endonucleases C-terminal" evidence="2">
    <location>
        <begin position="418"/>
        <end position="552"/>
    </location>
</feature>
<accession>A0A9X4R570</accession>
<dbReference type="EMBL" id="SGUG01000016">
    <property type="protein sequence ID" value="MDG0863291.1"/>
    <property type="molecule type" value="Genomic_DNA"/>
</dbReference>